<evidence type="ECO:0000256" key="4">
    <source>
        <dbReference type="ARBA" id="ARBA00022857"/>
    </source>
</evidence>
<feature type="domain" description="Enoyl reductase (ER)" evidence="6">
    <location>
        <begin position="19"/>
        <end position="366"/>
    </location>
</feature>
<accession>A0AAJ0M1X8</accession>
<dbReference type="GeneID" id="87884310"/>
<comment type="similarity">
    <text evidence="1">Belongs to the zinc-containing alcohol dehydrogenase family.</text>
</comment>
<evidence type="ECO:0000256" key="2">
    <source>
        <dbReference type="ARBA" id="ARBA00011245"/>
    </source>
</evidence>
<sequence>MAPELPPCQRALIQSSTPGILEFTRTRPIPVLLPNQVLIHVAAVALNPCDWKMPTNFPCPGAGVGSDFSGTIIQVGQRVSLDTYGVKVGDRVAGAAHASNRLQPQGGAFAEYIAAYADQIWRVPDEMGFPEAAAIGLCVAGTVGLAAFHERHLALPGSPERPLNRGDEKMKKPWVLVYGGSTASGTLAIQLLKLSGFRVITTCSPANFTLVESYGAEKAFDYHSPTLTESIRAYTNNSLSYVMDIIASATSLRQCYTSIGRAGGRYVGFELVPDELAQTRRAVQASWVLGIRMSGSEIALEGGYGSPADPELRAWGCELFKRLERLIWEGKIRPHPVELDSTSGFDGIVKGVERLKKGEVSGKKLVFMLK</sequence>
<dbReference type="Pfam" id="PF00107">
    <property type="entry name" value="ADH_zinc_N"/>
    <property type="match status" value="1"/>
</dbReference>
<dbReference type="EMBL" id="JAUDZG010000004">
    <property type="protein sequence ID" value="KAK3305957.1"/>
    <property type="molecule type" value="Genomic_DNA"/>
</dbReference>
<dbReference type="Gene3D" id="3.40.50.720">
    <property type="entry name" value="NAD(P)-binding Rossmann-like Domain"/>
    <property type="match status" value="1"/>
</dbReference>
<dbReference type="InterPro" id="IPR013154">
    <property type="entry name" value="ADH-like_N"/>
</dbReference>
<dbReference type="SMART" id="SM00829">
    <property type="entry name" value="PKS_ER"/>
    <property type="match status" value="1"/>
</dbReference>
<comment type="caution">
    <text evidence="7">The sequence shown here is derived from an EMBL/GenBank/DDBJ whole genome shotgun (WGS) entry which is preliminary data.</text>
</comment>
<evidence type="ECO:0000256" key="5">
    <source>
        <dbReference type="ARBA" id="ARBA00023002"/>
    </source>
</evidence>
<proteinExistence type="inferred from homology"/>
<name>A0AAJ0M1X8_9PEZI</name>
<dbReference type="CDD" id="cd08249">
    <property type="entry name" value="enoyl_reductase_like"/>
    <property type="match status" value="1"/>
</dbReference>
<keyword evidence="3" id="KW-0547">Nucleotide-binding</keyword>
<dbReference type="GO" id="GO:0016651">
    <property type="term" value="F:oxidoreductase activity, acting on NAD(P)H"/>
    <property type="evidence" value="ECO:0007669"/>
    <property type="project" value="InterPro"/>
</dbReference>
<dbReference type="Proteomes" id="UP001273166">
    <property type="component" value="Unassembled WGS sequence"/>
</dbReference>
<evidence type="ECO:0000256" key="1">
    <source>
        <dbReference type="ARBA" id="ARBA00008072"/>
    </source>
</evidence>
<dbReference type="InterPro" id="IPR036291">
    <property type="entry name" value="NAD(P)-bd_dom_sf"/>
</dbReference>
<organism evidence="7 8">
    <name type="scientific">Chaetomium strumarium</name>
    <dbReference type="NCBI Taxonomy" id="1170767"/>
    <lineage>
        <taxon>Eukaryota</taxon>
        <taxon>Fungi</taxon>
        <taxon>Dikarya</taxon>
        <taxon>Ascomycota</taxon>
        <taxon>Pezizomycotina</taxon>
        <taxon>Sordariomycetes</taxon>
        <taxon>Sordariomycetidae</taxon>
        <taxon>Sordariales</taxon>
        <taxon>Chaetomiaceae</taxon>
        <taxon>Chaetomium</taxon>
    </lineage>
</organism>
<dbReference type="InterPro" id="IPR013149">
    <property type="entry name" value="ADH-like_C"/>
</dbReference>
<keyword evidence="5" id="KW-0560">Oxidoreductase</keyword>
<reference evidence="7" key="1">
    <citation type="journal article" date="2023" name="Mol. Phylogenet. Evol.">
        <title>Genome-scale phylogeny and comparative genomics of the fungal order Sordariales.</title>
        <authorList>
            <person name="Hensen N."/>
            <person name="Bonometti L."/>
            <person name="Westerberg I."/>
            <person name="Brannstrom I.O."/>
            <person name="Guillou S."/>
            <person name="Cros-Aarteil S."/>
            <person name="Calhoun S."/>
            <person name="Haridas S."/>
            <person name="Kuo A."/>
            <person name="Mondo S."/>
            <person name="Pangilinan J."/>
            <person name="Riley R."/>
            <person name="LaButti K."/>
            <person name="Andreopoulos B."/>
            <person name="Lipzen A."/>
            <person name="Chen C."/>
            <person name="Yan M."/>
            <person name="Daum C."/>
            <person name="Ng V."/>
            <person name="Clum A."/>
            <person name="Steindorff A."/>
            <person name="Ohm R.A."/>
            <person name="Martin F."/>
            <person name="Silar P."/>
            <person name="Natvig D.O."/>
            <person name="Lalanne C."/>
            <person name="Gautier V."/>
            <person name="Ament-Velasquez S.L."/>
            <person name="Kruys A."/>
            <person name="Hutchinson M.I."/>
            <person name="Powell A.J."/>
            <person name="Barry K."/>
            <person name="Miller A.N."/>
            <person name="Grigoriev I.V."/>
            <person name="Debuchy R."/>
            <person name="Gladieux P."/>
            <person name="Hiltunen Thoren M."/>
            <person name="Johannesson H."/>
        </authorList>
    </citation>
    <scope>NUCLEOTIDE SEQUENCE</scope>
    <source>
        <strain evidence="7">CBS 333.67</strain>
    </source>
</reference>
<dbReference type="AlphaFoldDB" id="A0AAJ0M1X8"/>
<reference evidence="7" key="2">
    <citation type="submission" date="2023-06" db="EMBL/GenBank/DDBJ databases">
        <authorList>
            <consortium name="Lawrence Berkeley National Laboratory"/>
            <person name="Mondo S.J."/>
            <person name="Hensen N."/>
            <person name="Bonometti L."/>
            <person name="Westerberg I."/>
            <person name="Brannstrom I.O."/>
            <person name="Guillou S."/>
            <person name="Cros-Aarteil S."/>
            <person name="Calhoun S."/>
            <person name="Haridas S."/>
            <person name="Kuo A."/>
            <person name="Pangilinan J."/>
            <person name="Riley R."/>
            <person name="Labutti K."/>
            <person name="Andreopoulos B."/>
            <person name="Lipzen A."/>
            <person name="Chen C."/>
            <person name="Yanf M."/>
            <person name="Daum C."/>
            <person name="Ng V."/>
            <person name="Clum A."/>
            <person name="Steindorff A."/>
            <person name="Ohm R."/>
            <person name="Martin F."/>
            <person name="Silar P."/>
            <person name="Natvig D."/>
            <person name="Lalanne C."/>
            <person name="Gautier V."/>
            <person name="Ament-Velasquez S.L."/>
            <person name="Kruys A."/>
            <person name="Hutchinson M.I."/>
            <person name="Powell A.J."/>
            <person name="Barry K."/>
            <person name="Miller A.N."/>
            <person name="Grigoriev I.V."/>
            <person name="Debuchy R."/>
            <person name="Gladieux P."/>
            <person name="Thoren M.H."/>
            <person name="Johannesson H."/>
        </authorList>
    </citation>
    <scope>NUCLEOTIDE SEQUENCE</scope>
    <source>
        <strain evidence="7">CBS 333.67</strain>
    </source>
</reference>
<evidence type="ECO:0000256" key="3">
    <source>
        <dbReference type="ARBA" id="ARBA00022741"/>
    </source>
</evidence>
<dbReference type="InterPro" id="IPR011032">
    <property type="entry name" value="GroES-like_sf"/>
</dbReference>
<evidence type="ECO:0000259" key="6">
    <source>
        <dbReference type="SMART" id="SM00829"/>
    </source>
</evidence>
<dbReference type="Gene3D" id="3.90.180.10">
    <property type="entry name" value="Medium-chain alcohol dehydrogenases, catalytic domain"/>
    <property type="match status" value="1"/>
</dbReference>
<evidence type="ECO:0000313" key="8">
    <source>
        <dbReference type="Proteomes" id="UP001273166"/>
    </source>
</evidence>
<dbReference type="GO" id="GO:0000166">
    <property type="term" value="F:nucleotide binding"/>
    <property type="evidence" value="ECO:0007669"/>
    <property type="project" value="UniProtKB-KW"/>
</dbReference>
<comment type="subunit">
    <text evidence="2">Monomer.</text>
</comment>
<dbReference type="InterPro" id="IPR047122">
    <property type="entry name" value="Trans-enoyl_RdTase-like"/>
</dbReference>
<dbReference type="PANTHER" id="PTHR45348">
    <property type="entry name" value="HYPOTHETICAL OXIDOREDUCTASE (EUROFUNG)"/>
    <property type="match status" value="1"/>
</dbReference>
<keyword evidence="4" id="KW-0521">NADP</keyword>
<dbReference type="PANTHER" id="PTHR45348:SF1">
    <property type="entry name" value="TRANS-ENOYL REDUCTASE STHE"/>
    <property type="match status" value="1"/>
</dbReference>
<dbReference type="InterPro" id="IPR020843">
    <property type="entry name" value="ER"/>
</dbReference>
<keyword evidence="8" id="KW-1185">Reference proteome</keyword>
<dbReference type="SUPFAM" id="SSF51735">
    <property type="entry name" value="NAD(P)-binding Rossmann-fold domains"/>
    <property type="match status" value="1"/>
</dbReference>
<dbReference type="RefSeq" id="XP_062721737.1">
    <property type="nucleotide sequence ID" value="XM_062865481.1"/>
</dbReference>
<protein>
    <submittedName>
        <fullName evidence="7">Alcohol dehydrogenase-like protein</fullName>
    </submittedName>
</protein>
<dbReference type="Pfam" id="PF08240">
    <property type="entry name" value="ADH_N"/>
    <property type="match status" value="1"/>
</dbReference>
<gene>
    <name evidence="7" type="ORF">B0T15DRAFT_416948</name>
</gene>
<evidence type="ECO:0000313" key="7">
    <source>
        <dbReference type="EMBL" id="KAK3305957.1"/>
    </source>
</evidence>
<dbReference type="SUPFAM" id="SSF50129">
    <property type="entry name" value="GroES-like"/>
    <property type="match status" value="1"/>
</dbReference>